<dbReference type="Gene3D" id="3.30.465.10">
    <property type="match status" value="1"/>
</dbReference>
<gene>
    <name evidence="7" type="ORF">DFP72DRAFT_912079</name>
</gene>
<dbReference type="Proteomes" id="UP000521943">
    <property type="component" value="Unassembled WGS sequence"/>
</dbReference>
<dbReference type="InterPro" id="IPR006094">
    <property type="entry name" value="Oxid_FAD_bind_N"/>
</dbReference>
<feature type="chain" id="PRO_5034849774" evidence="5">
    <location>
        <begin position="19"/>
        <end position="527"/>
    </location>
</feature>
<evidence type="ECO:0000256" key="3">
    <source>
        <dbReference type="ARBA" id="ARBA00022827"/>
    </source>
</evidence>
<keyword evidence="5" id="KW-0732">Signal</keyword>
<accession>A0A8H6HP82</accession>
<proteinExistence type="inferred from homology"/>
<comment type="caution">
    <text evidence="7">The sequence shown here is derived from an EMBL/GenBank/DDBJ whole genome shotgun (WGS) entry which is preliminary data.</text>
</comment>
<keyword evidence="4" id="KW-0560">Oxidoreductase</keyword>
<organism evidence="7 8">
    <name type="scientific">Ephemerocybe angulata</name>
    <dbReference type="NCBI Taxonomy" id="980116"/>
    <lineage>
        <taxon>Eukaryota</taxon>
        <taxon>Fungi</taxon>
        <taxon>Dikarya</taxon>
        <taxon>Basidiomycota</taxon>
        <taxon>Agaricomycotina</taxon>
        <taxon>Agaricomycetes</taxon>
        <taxon>Agaricomycetidae</taxon>
        <taxon>Agaricales</taxon>
        <taxon>Agaricineae</taxon>
        <taxon>Psathyrellaceae</taxon>
        <taxon>Ephemerocybe</taxon>
    </lineage>
</organism>
<dbReference type="InterPro" id="IPR016169">
    <property type="entry name" value="FAD-bd_PCMH_sub2"/>
</dbReference>
<dbReference type="InterPro" id="IPR016166">
    <property type="entry name" value="FAD-bd_PCMH"/>
</dbReference>
<keyword evidence="8" id="KW-1185">Reference proteome</keyword>
<keyword evidence="3" id="KW-0274">FAD</keyword>
<dbReference type="PANTHER" id="PTHR42973">
    <property type="entry name" value="BINDING OXIDOREDUCTASE, PUTATIVE (AFU_ORTHOLOGUE AFUA_1G17690)-RELATED"/>
    <property type="match status" value="1"/>
</dbReference>
<dbReference type="Gene3D" id="3.30.43.10">
    <property type="entry name" value="Uridine Diphospho-n-acetylenolpyruvylglucosamine Reductase, domain 2"/>
    <property type="match status" value="1"/>
</dbReference>
<dbReference type="PROSITE" id="PS51387">
    <property type="entry name" value="FAD_PCMH"/>
    <property type="match status" value="1"/>
</dbReference>
<dbReference type="GO" id="GO:0016491">
    <property type="term" value="F:oxidoreductase activity"/>
    <property type="evidence" value="ECO:0007669"/>
    <property type="project" value="UniProtKB-KW"/>
</dbReference>
<dbReference type="PANTHER" id="PTHR42973:SF13">
    <property type="entry name" value="FAD-BINDING PCMH-TYPE DOMAIN-CONTAINING PROTEIN"/>
    <property type="match status" value="1"/>
</dbReference>
<dbReference type="Gene3D" id="3.40.462.20">
    <property type="match status" value="1"/>
</dbReference>
<keyword evidence="2" id="KW-0285">Flavoprotein</keyword>
<sequence length="527" mass="55708">MALPTRTLLFFFVALAVATHLPSAFSLTTRQTETDSLDASVSSSDGVTAAATTDSLRGGSPSATYAQVCAQIKASISSASAVYYPGDPVFKWLSSHWAATSTQTSACVVEPRSAVDVGKILQLVGRYRTPFAVEGGGHATNPGFSSTPGVHISLNSFKSITYNAASQTVEFGAGLSWNEVYTALEPHGVSVVGGRALGPGVAGFTLGGGYSFKTNQYGLTVDSVVGFELVKPNGQVVGVTQGSDSGLFFALKGAGNNFGIVTKFTLKTVPQGPIWGGIVTYMDPTSLAAINLATSKFSTQSTDPKAAMLSTTAYYQGMPLTSVQLFYDGPNPPAGIFDDFLSTPSVQSDVGTRSYLSFYKQSPSNDTYGMRNYFHTVPIAKYTPKIMNLISNLTVAYGNELASKSLVFMTLVAEPFLPTILTHSTSPSAYPFTRAKAYTPFQIFLSWSDPAQDAVFESALKRISDAMYAGLVAEGQADSLLAPMYGNYAWGGTSVARIYGTNLVPLKVVKLRVDPTDVMGLAGGFKV</sequence>
<reference evidence="7 8" key="1">
    <citation type="submission" date="2020-07" db="EMBL/GenBank/DDBJ databases">
        <title>Comparative genomics of pyrophilous fungi reveals a link between fire events and developmental genes.</title>
        <authorList>
            <consortium name="DOE Joint Genome Institute"/>
            <person name="Steindorff A.S."/>
            <person name="Carver A."/>
            <person name="Calhoun S."/>
            <person name="Stillman K."/>
            <person name="Liu H."/>
            <person name="Lipzen A."/>
            <person name="Pangilinan J."/>
            <person name="Labutti K."/>
            <person name="Bruns T.D."/>
            <person name="Grigoriev I.V."/>
        </authorList>
    </citation>
    <scope>NUCLEOTIDE SEQUENCE [LARGE SCALE GENOMIC DNA]</scope>
    <source>
        <strain evidence="7 8">CBS 144469</strain>
    </source>
</reference>
<dbReference type="Pfam" id="PF01565">
    <property type="entry name" value="FAD_binding_4"/>
    <property type="match status" value="1"/>
</dbReference>
<evidence type="ECO:0000256" key="2">
    <source>
        <dbReference type="ARBA" id="ARBA00022630"/>
    </source>
</evidence>
<evidence type="ECO:0000313" key="7">
    <source>
        <dbReference type="EMBL" id="KAF6749947.1"/>
    </source>
</evidence>
<evidence type="ECO:0000256" key="5">
    <source>
        <dbReference type="SAM" id="SignalP"/>
    </source>
</evidence>
<dbReference type="InterPro" id="IPR050416">
    <property type="entry name" value="FAD-linked_Oxidoreductase"/>
</dbReference>
<dbReference type="InterPro" id="IPR036318">
    <property type="entry name" value="FAD-bd_PCMH-like_sf"/>
</dbReference>
<dbReference type="InterPro" id="IPR016167">
    <property type="entry name" value="FAD-bd_PCMH_sub1"/>
</dbReference>
<feature type="signal peptide" evidence="5">
    <location>
        <begin position="1"/>
        <end position="18"/>
    </location>
</feature>
<protein>
    <submittedName>
        <fullName evidence="7">FAD-binding domain-containing protein</fullName>
    </submittedName>
</protein>
<evidence type="ECO:0000256" key="4">
    <source>
        <dbReference type="ARBA" id="ARBA00023002"/>
    </source>
</evidence>
<dbReference type="GO" id="GO:0071949">
    <property type="term" value="F:FAD binding"/>
    <property type="evidence" value="ECO:0007669"/>
    <property type="project" value="InterPro"/>
</dbReference>
<evidence type="ECO:0000313" key="8">
    <source>
        <dbReference type="Proteomes" id="UP000521943"/>
    </source>
</evidence>
<feature type="domain" description="FAD-binding PCMH-type" evidence="6">
    <location>
        <begin position="101"/>
        <end position="271"/>
    </location>
</feature>
<dbReference type="AlphaFoldDB" id="A0A8H6HP82"/>
<evidence type="ECO:0000256" key="1">
    <source>
        <dbReference type="ARBA" id="ARBA00005466"/>
    </source>
</evidence>
<comment type="similarity">
    <text evidence="1">Belongs to the oxygen-dependent FAD-linked oxidoreductase family.</text>
</comment>
<dbReference type="OrthoDB" id="2151789at2759"/>
<dbReference type="SUPFAM" id="SSF56176">
    <property type="entry name" value="FAD-binding/transporter-associated domain-like"/>
    <property type="match status" value="1"/>
</dbReference>
<evidence type="ECO:0000259" key="6">
    <source>
        <dbReference type="PROSITE" id="PS51387"/>
    </source>
</evidence>
<dbReference type="EMBL" id="JACGCI010000060">
    <property type="protein sequence ID" value="KAF6749947.1"/>
    <property type="molecule type" value="Genomic_DNA"/>
</dbReference>
<name>A0A8H6HP82_9AGAR</name>